<evidence type="ECO:0000313" key="3">
    <source>
        <dbReference type="EMBL" id="PSF05549.1"/>
    </source>
</evidence>
<evidence type="ECO:0000313" key="4">
    <source>
        <dbReference type="Proteomes" id="UP000239866"/>
    </source>
</evidence>
<dbReference type="Proteomes" id="UP000239866">
    <property type="component" value="Unassembled WGS sequence"/>
</dbReference>
<name>A0A2T1K5V7_9GAMM</name>
<dbReference type="InterPro" id="IPR011990">
    <property type="entry name" value="TPR-like_helical_dom_sf"/>
</dbReference>
<evidence type="ECO:0000256" key="1">
    <source>
        <dbReference type="SAM" id="MobiDB-lite"/>
    </source>
</evidence>
<feature type="transmembrane region" description="Helical" evidence="2">
    <location>
        <begin position="42"/>
        <end position="61"/>
    </location>
</feature>
<keyword evidence="2" id="KW-0812">Transmembrane</keyword>
<reference evidence="3 4" key="1">
    <citation type="submission" date="2018-03" db="EMBL/GenBank/DDBJ databases">
        <title>Marinobacter brunus sp. nov., a marine bacterium of Gamma-proteobacteria isolated from the surface seawater of the South China Sea.</title>
        <authorList>
            <person name="Cheng H."/>
            <person name="Wu Y.-H."/>
            <person name="Xamxidin M."/>
            <person name="Xu X.-W."/>
        </authorList>
    </citation>
    <scope>NUCLEOTIDE SEQUENCE [LARGE SCALE GENOMIC DNA]</scope>
    <source>
        <strain evidence="3 4">NH169-3</strain>
    </source>
</reference>
<comment type="caution">
    <text evidence="3">The sequence shown here is derived from an EMBL/GenBank/DDBJ whole genome shotgun (WGS) entry which is preliminary data.</text>
</comment>
<dbReference type="AlphaFoldDB" id="A0A2T1K5V7"/>
<dbReference type="Gene3D" id="1.25.40.10">
    <property type="entry name" value="Tetratricopeptide repeat domain"/>
    <property type="match status" value="1"/>
</dbReference>
<protein>
    <submittedName>
        <fullName evidence="3">MSHA biogenesis protein MshN</fullName>
    </submittedName>
</protein>
<gene>
    <name evidence="3" type="ORF">C7H09_14255</name>
</gene>
<evidence type="ECO:0000256" key="2">
    <source>
        <dbReference type="SAM" id="Phobius"/>
    </source>
</evidence>
<feature type="region of interest" description="Disordered" evidence="1">
    <location>
        <begin position="116"/>
        <end position="195"/>
    </location>
</feature>
<accession>A0A2T1K5V7</accession>
<keyword evidence="2" id="KW-1133">Transmembrane helix</keyword>
<dbReference type="OrthoDB" id="5406098at2"/>
<proteinExistence type="predicted"/>
<keyword evidence="4" id="KW-1185">Reference proteome</keyword>
<organism evidence="3 4">
    <name type="scientific">Marinobacter fuscus</name>
    <dbReference type="NCBI Taxonomy" id="2109942"/>
    <lineage>
        <taxon>Bacteria</taxon>
        <taxon>Pseudomonadati</taxon>
        <taxon>Pseudomonadota</taxon>
        <taxon>Gammaproteobacteria</taxon>
        <taxon>Pseudomonadales</taxon>
        <taxon>Marinobacteraceae</taxon>
        <taxon>Marinobacter</taxon>
    </lineage>
</organism>
<dbReference type="EMBL" id="PXNP01000098">
    <property type="protein sequence ID" value="PSF05549.1"/>
    <property type="molecule type" value="Genomic_DNA"/>
</dbReference>
<feature type="compositionally biased region" description="Polar residues" evidence="1">
    <location>
        <begin position="181"/>
        <end position="190"/>
    </location>
</feature>
<sequence>MVMSLLNDALRAAEQRQQRPSVSGVYTGSVATTPNRSGPKRLGALFLAVVIAVSVYLWHIFQAPTPVVALPVAEPPLAVNNGGMDGPAVAVVSNPPQATEDRAATDVKDAADAAEVRVASPLPSAEPGGDRAPTPRETPVDQAPDASGANESATLLAAKEAPQQMAVRPDKQSLKAVSATEAESSVQAPLSSPGVKQVKETAEAIDIRASRHITSLLAAGRTAEAEQVLVELTQSQTAPQSREIFAREMLVQDMPERARRWLGASVSQGFSRLRLLRARLLLVEGRLVEAVGTLEAEVPAAADYPDYRVTLATLLQQAGRADDAAAHWAELLAFNDSQAAWWLGLAIALETGGRAEGASKAYAQAAALPGLAPALADYAWERIHALQAGS</sequence>
<dbReference type="SUPFAM" id="SSF48452">
    <property type="entry name" value="TPR-like"/>
    <property type="match status" value="1"/>
</dbReference>
<keyword evidence="2" id="KW-0472">Membrane</keyword>